<accession>A0ABR0MS42</accession>
<feature type="domain" description="Aminotransferase-like plant mobile" evidence="1">
    <location>
        <begin position="18"/>
        <end position="59"/>
    </location>
</feature>
<protein>
    <recommendedName>
        <fullName evidence="1">Aminotransferase-like plant mobile domain-containing protein</fullName>
    </recommendedName>
</protein>
<evidence type="ECO:0000259" key="1">
    <source>
        <dbReference type="Pfam" id="PF10536"/>
    </source>
</evidence>
<proteinExistence type="predicted"/>
<dbReference type="InterPro" id="IPR044824">
    <property type="entry name" value="MAIN-like"/>
</dbReference>
<evidence type="ECO:0000313" key="2">
    <source>
        <dbReference type="EMBL" id="KAK5776784.1"/>
    </source>
</evidence>
<keyword evidence="3" id="KW-1185">Reference proteome</keyword>
<dbReference type="InterPro" id="IPR019557">
    <property type="entry name" value="AminoTfrase-like_pln_mobile"/>
</dbReference>
<reference evidence="2 3" key="1">
    <citation type="submission" date="2023-03" db="EMBL/GenBank/DDBJ databases">
        <title>WGS of Gossypium arboreum.</title>
        <authorList>
            <person name="Yu D."/>
        </authorList>
    </citation>
    <scope>NUCLEOTIDE SEQUENCE [LARGE SCALE GENOMIC DNA]</scope>
    <source>
        <tissue evidence="2">Leaf</tissue>
    </source>
</reference>
<dbReference type="EMBL" id="JARKNE010000012">
    <property type="protein sequence ID" value="KAK5776784.1"/>
    <property type="molecule type" value="Genomic_DNA"/>
</dbReference>
<name>A0ABR0MS42_GOSAR</name>
<dbReference type="PANTHER" id="PTHR46033">
    <property type="entry name" value="PROTEIN MAIN-LIKE 2"/>
    <property type="match status" value="1"/>
</dbReference>
<dbReference type="Pfam" id="PF10536">
    <property type="entry name" value="PMD"/>
    <property type="match status" value="1"/>
</dbReference>
<dbReference type="PANTHER" id="PTHR46033:SF8">
    <property type="entry name" value="PROTEIN MAINTENANCE OF MERISTEMS-LIKE"/>
    <property type="match status" value="1"/>
</dbReference>
<organism evidence="2 3">
    <name type="scientific">Gossypium arboreum</name>
    <name type="common">Tree cotton</name>
    <name type="synonym">Gossypium nanking</name>
    <dbReference type="NCBI Taxonomy" id="29729"/>
    <lineage>
        <taxon>Eukaryota</taxon>
        <taxon>Viridiplantae</taxon>
        <taxon>Streptophyta</taxon>
        <taxon>Embryophyta</taxon>
        <taxon>Tracheophyta</taxon>
        <taxon>Spermatophyta</taxon>
        <taxon>Magnoliopsida</taxon>
        <taxon>eudicotyledons</taxon>
        <taxon>Gunneridae</taxon>
        <taxon>Pentapetalae</taxon>
        <taxon>rosids</taxon>
        <taxon>malvids</taxon>
        <taxon>Malvales</taxon>
        <taxon>Malvaceae</taxon>
        <taxon>Malvoideae</taxon>
        <taxon>Gossypium</taxon>
    </lineage>
</organism>
<evidence type="ECO:0000313" key="3">
    <source>
        <dbReference type="Proteomes" id="UP001358586"/>
    </source>
</evidence>
<dbReference type="Proteomes" id="UP001358586">
    <property type="component" value="Chromosome 12"/>
</dbReference>
<comment type="caution">
    <text evidence="2">The sequence shown here is derived from an EMBL/GenBank/DDBJ whole genome shotgun (WGS) entry which is preliminary data.</text>
</comment>
<sequence length="129" mass="14600">MAPLIKNDGHISNTVNNMYNLISALVKRWRPETHTFYLSCGECTVTLEDVAFQLGLPINRSVATDVRSFYPDTERSSTVPIYRLMIEQYVREGSSGVTGIEYSSSFVASSISESACKWERFTRSTREET</sequence>
<gene>
    <name evidence="2" type="ORF">PVK06_044748</name>
</gene>